<dbReference type="InterPro" id="IPR002347">
    <property type="entry name" value="SDR_fam"/>
</dbReference>
<evidence type="ECO:0000256" key="6">
    <source>
        <dbReference type="ARBA" id="ARBA00022919"/>
    </source>
</evidence>
<dbReference type="SMART" id="SM00822">
    <property type="entry name" value="PKS_KR"/>
    <property type="match status" value="1"/>
</dbReference>
<evidence type="ECO:0000256" key="10">
    <source>
        <dbReference type="SAM" id="MobiDB-lite"/>
    </source>
</evidence>
<dbReference type="AlphaFoldDB" id="A0A2V3IFL2"/>
<dbReference type="Proteomes" id="UP000247409">
    <property type="component" value="Unassembled WGS sequence"/>
</dbReference>
<evidence type="ECO:0000256" key="3">
    <source>
        <dbReference type="ARBA" id="ARBA00004991"/>
    </source>
</evidence>
<feature type="region of interest" description="Disordered" evidence="10">
    <location>
        <begin position="305"/>
        <end position="351"/>
    </location>
</feature>
<dbReference type="EC" id="1.1.1.102" evidence="9"/>
<dbReference type="EMBL" id="NBIV01000257">
    <property type="protein sequence ID" value="PXF40842.1"/>
    <property type="molecule type" value="Genomic_DNA"/>
</dbReference>
<dbReference type="InterPro" id="IPR045022">
    <property type="entry name" value="KDSR-like"/>
</dbReference>
<evidence type="ECO:0000259" key="11">
    <source>
        <dbReference type="SMART" id="SM00822"/>
    </source>
</evidence>
<keyword evidence="5" id="KW-0521">NADP</keyword>
<keyword evidence="13" id="KW-1185">Reference proteome</keyword>
<evidence type="ECO:0000256" key="9">
    <source>
        <dbReference type="ARBA" id="ARBA00026112"/>
    </source>
</evidence>
<dbReference type="GO" id="GO:0005789">
    <property type="term" value="C:endoplasmic reticulum membrane"/>
    <property type="evidence" value="ECO:0007669"/>
    <property type="project" value="TreeGrafter"/>
</dbReference>
<evidence type="ECO:0000256" key="5">
    <source>
        <dbReference type="ARBA" id="ARBA00022857"/>
    </source>
</evidence>
<dbReference type="GO" id="GO:0006666">
    <property type="term" value="P:3-keto-sphinganine metabolic process"/>
    <property type="evidence" value="ECO:0007669"/>
    <property type="project" value="InterPro"/>
</dbReference>
<dbReference type="OrthoDB" id="37659at2759"/>
<proteinExistence type="predicted"/>
<feature type="domain" description="Ketoreductase" evidence="11">
    <location>
        <begin position="18"/>
        <end position="198"/>
    </location>
</feature>
<comment type="caution">
    <text evidence="12">The sequence shown here is derived from an EMBL/GenBank/DDBJ whole genome shotgun (WGS) entry which is preliminary data.</text>
</comment>
<comment type="pathway">
    <text evidence="3">Sphingolipid metabolism.</text>
</comment>
<dbReference type="GO" id="GO:0030148">
    <property type="term" value="P:sphingolipid biosynthetic process"/>
    <property type="evidence" value="ECO:0007669"/>
    <property type="project" value="InterPro"/>
</dbReference>
<protein>
    <recommendedName>
        <fullName evidence="9">3-dehydrosphinganine reductase</fullName>
        <ecNumber evidence="9">1.1.1.102</ecNumber>
    </recommendedName>
</protein>
<evidence type="ECO:0000313" key="13">
    <source>
        <dbReference type="Proteomes" id="UP000247409"/>
    </source>
</evidence>
<keyword evidence="4" id="KW-0256">Endoplasmic reticulum</keyword>
<evidence type="ECO:0000313" key="12">
    <source>
        <dbReference type="EMBL" id="PXF40842.1"/>
    </source>
</evidence>
<dbReference type="SUPFAM" id="SSF51735">
    <property type="entry name" value="NAD(P)-binding Rossmann-fold domains"/>
    <property type="match status" value="1"/>
</dbReference>
<dbReference type="PANTHER" id="PTHR43550:SF3">
    <property type="entry name" value="3-KETODIHYDROSPHINGOSINE REDUCTASE"/>
    <property type="match status" value="1"/>
</dbReference>
<dbReference type="FunFam" id="3.40.50.720:FF:000468">
    <property type="entry name" value="Short-chain dehydrogenase, putative"/>
    <property type="match status" value="1"/>
</dbReference>
<keyword evidence="6" id="KW-0746">Sphingolipid metabolism</keyword>
<feature type="compositionally biased region" description="Basic and acidic residues" evidence="10">
    <location>
        <begin position="324"/>
        <end position="342"/>
    </location>
</feature>
<reference evidence="12 13" key="1">
    <citation type="journal article" date="2018" name="Mol. Biol. Evol.">
        <title>Analysis of the draft genome of the red seaweed Gracilariopsis chorda provides insights into genome size evolution in Rhodophyta.</title>
        <authorList>
            <person name="Lee J."/>
            <person name="Yang E.C."/>
            <person name="Graf L."/>
            <person name="Yang J.H."/>
            <person name="Qiu H."/>
            <person name="Zel Zion U."/>
            <person name="Chan C.X."/>
            <person name="Stephens T.G."/>
            <person name="Weber A.P.M."/>
            <person name="Boo G.H."/>
            <person name="Boo S.M."/>
            <person name="Kim K.M."/>
            <person name="Shin Y."/>
            <person name="Jung M."/>
            <person name="Lee S.J."/>
            <person name="Yim H.S."/>
            <person name="Lee J.H."/>
            <person name="Bhattacharya D."/>
            <person name="Yoon H.S."/>
        </authorList>
    </citation>
    <scope>NUCLEOTIDE SEQUENCE [LARGE SCALE GENOMIC DNA]</scope>
    <source>
        <strain evidence="12 13">SKKU-2015</strain>
        <tissue evidence="12">Whole body</tissue>
    </source>
</reference>
<dbReference type="InterPro" id="IPR057326">
    <property type="entry name" value="KR_dom"/>
</dbReference>
<organism evidence="12 13">
    <name type="scientific">Gracilariopsis chorda</name>
    <dbReference type="NCBI Taxonomy" id="448386"/>
    <lineage>
        <taxon>Eukaryota</taxon>
        <taxon>Rhodophyta</taxon>
        <taxon>Florideophyceae</taxon>
        <taxon>Rhodymeniophycidae</taxon>
        <taxon>Gracilariales</taxon>
        <taxon>Gracilariaceae</taxon>
        <taxon>Gracilariopsis</taxon>
    </lineage>
</organism>
<evidence type="ECO:0000256" key="1">
    <source>
        <dbReference type="ARBA" id="ARBA00004240"/>
    </source>
</evidence>
<evidence type="ECO:0000256" key="7">
    <source>
        <dbReference type="ARBA" id="ARBA00023002"/>
    </source>
</evidence>
<keyword evidence="7" id="KW-0560">Oxidoreductase</keyword>
<dbReference type="STRING" id="448386.A0A2V3IFL2"/>
<accession>A0A2V3IFL2</accession>
<evidence type="ECO:0000256" key="4">
    <source>
        <dbReference type="ARBA" id="ARBA00022824"/>
    </source>
</evidence>
<evidence type="ECO:0000256" key="8">
    <source>
        <dbReference type="ARBA" id="ARBA00023098"/>
    </source>
</evidence>
<comment type="pathway">
    <text evidence="2">Lipid metabolism; sphingolipid metabolism.</text>
</comment>
<dbReference type="CDD" id="cd08939">
    <property type="entry name" value="KDSR-like_SDR_c"/>
    <property type="match status" value="1"/>
</dbReference>
<dbReference type="Gene3D" id="3.40.50.720">
    <property type="entry name" value="NAD(P)-binding Rossmann-like Domain"/>
    <property type="match status" value="1"/>
</dbReference>
<dbReference type="Pfam" id="PF00106">
    <property type="entry name" value="adh_short"/>
    <property type="match status" value="1"/>
</dbReference>
<gene>
    <name evidence="12" type="ORF">BWQ96_09432</name>
</gene>
<comment type="subcellular location">
    <subcellularLocation>
        <location evidence="1">Endoplasmic reticulum</location>
    </subcellularLocation>
</comment>
<dbReference type="InterPro" id="IPR036291">
    <property type="entry name" value="NAD(P)-bd_dom_sf"/>
</dbReference>
<dbReference type="GO" id="GO:0047560">
    <property type="term" value="F:3-dehydrosphinganine reductase activity"/>
    <property type="evidence" value="ECO:0007669"/>
    <property type="project" value="UniProtKB-EC"/>
</dbReference>
<name>A0A2V3IFL2_9FLOR</name>
<dbReference type="PANTHER" id="PTHR43550">
    <property type="entry name" value="3-KETODIHYDROSPHINGOSINE REDUCTASE"/>
    <property type="match status" value="1"/>
</dbReference>
<keyword evidence="8" id="KW-0443">Lipid metabolism</keyword>
<evidence type="ECO:0000256" key="2">
    <source>
        <dbReference type="ARBA" id="ARBA00004760"/>
    </source>
</evidence>
<dbReference type="PRINTS" id="PR00081">
    <property type="entry name" value="GDHRDH"/>
</dbReference>
<sequence length="351" mass="38772">MGILPWSFRKRSDFYADKHILITGGSSGIGKELARNVTEAGATVTLVARNKDRLRAAALELNPREPSASSSSRVYVYAADCSDPKAVDDMVAFVEEHYGPIDILVNCAGSAVGGYFESLDPCSFQDQMNSNYFTQVFPTHAIFKRMARRRAGHIVFTSSMAGQTPVFGQSAYVPTKYAVRGLAETVYHEAKPYNIDVTVVYPPDTDTPGLHQERSTMPPETLEISESGGLFSAEHVAKAIADGVRRKRFRVCIGFIGRLLGILTAGVTPGLSLLDVLVIPIARALTPFFVWDQNRIIRKGHAIRFPNTSTPQCPKPQQNAQSEPRSKPQLHEEPQQKQEPKQNMEPLQQKL</sequence>
<feature type="compositionally biased region" description="Polar residues" evidence="10">
    <location>
        <begin position="306"/>
        <end position="323"/>
    </location>
</feature>